<feature type="region of interest" description="Disordered" evidence="1">
    <location>
        <begin position="1"/>
        <end position="30"/>
    </location>
</feature>
<evidence type="ECO:0000313" key="2">
    <source>
        <dbReference type="EMBL" id="GAF71904.1"/>
    </source>
</evidence>
<reference evidence="2" key="1">
    <citation type="journal article" date="2014" name="Front. Microbiol.">
        <title>High frequency of phylogenetically diverse reductive dehalogenase-homologous genes in deep subseafloor sedimentary metagenomes.</title>
        <authorList>
            <person name="Kawai M."/>
            <person name="Futagami T."/>
            <person name="Toyoda A."/>
            <person name="Takaki Y."/>
            <person name="Nishi S."/>
            <person name="Hori S."/>
            <person name="Arai W."/>
            <person name="Tsubouchi T."/>
            <person name="Morono Y."/>
            <person name="Uchiyama I."/>
            <person name="Ito T."/>
            <person name="Fujiyama A."/>
            <person name="Inagaki F."/>
            <person name="Takami H."/>
        </authorList>
    </citation>
    <scope>NUCLEOTIDE SEQUENCE</scope>
    <source>
        <strain evidence="2">Expedition CK06-06</strain>
    </source>
</reference>
<feature type="compositionally biased region" description="Polar residues" evidence="1">
    <location>
        <begin position="12"/>
        <end position="30"/>
    </location>
</feature>
<organism evidence="2">
    <name type="scientific">marine sediment metagenome</name>
    <dbReference type="NCBI Taxonomy" id="412755"/>
    <lineage>
        <taxon>unclassified sequences</taxon>
        <taxon>metagenomes</taxon>
        <taxon>ecological metagenomes</taxon>
    </lineage>
</organism>
<protein>
    <submittedName>
        <fullName evidence="2">Uncharacterized protein</fullName>
    </submittedName>
</protein>
<sequence length="64" mass="6379">MPVTIVSPNGPAITQVSPPSLSAAGPTSSTNIGDLNAPAWKAPFTGAWGTVASGTEQEVILGYP</sequence>
<name>X0RST9_9ZZZZ</name>
<comment type="caution">
    <text evidence="2">The sequence shown here is derived from an EMBL/GenBank/DDBJ whole genome shotgun (WGS) entry which is preliminary data.</text>
</comment>
<feature type="non-terminal residue" evidence="2">
    <location>
        <position position="64"/>
    </location>
</feature>
<gene>
    <name evidence="2" type="ORF">S01H1_05233</name>
</gene>
<dbReference type="AlphaFoldDB" id="X0RST9"/>
<evidence type="ECO:0000256" key="1">
    <source>
        <dbReference type="SAM" id="MobiDB-lite"/>
    </source>
</evidence>
<proteinExistence type="predicted"/>
<dbReference type="EMBL" id="BARS01002727">
    <property type="protein sequence ID" value="GAF71904.1"/>
    <property type="molecule type" value="Genomic_DNA"/>
</dbReference>
<accession>X0RST9</accession>